<dbReference type="PANTHER" id="PTHR31157">
    <property type="entry name" value="SCP DOMAIN-CONTAINING PROTEIN"/>
    <property type="match status" value="1"/>
</dbReference>
<reference evidence="3 4" key="1">
    <citation type="submission" date="2016-10" db="EMBL/GenBank/DDBJ databases">
        <authorList>
            <person name="de Groot N.N."/>
        </authorList>
    </citation>
    <scope>NUCLEOTIDE SEQUENCE [LARGE SCALE GENOMIC DNA]</scope>
    <source>
        <strain evidence="3 4">CGMCC 1.11156</strain>
    </source>
</reference>
<keyword evidence="4" id="KW-1185">Reference proteome</keyword>
<dbReference type="EMBL" id="FOQG01000015">
    <property type="protein sequence ID" value="SFI93361.1"/>
    <property type="molecule type" value="Genomic_DNA"/>
</dbReference>
<feature type="signal peptide" evidence="1">
    <location>
        <begin position="1"/>
        <end position="35"/>
    </location>
</feature>
<accession>A0A1I3M8P8</accession>
<dbReference type="PANTHER" id="PTHR31157:SF1">
    <property type="entry name" value="SCP DOMAIN-CONTAINING PROTEIN"/>
    <property type="match status" value="1"/>
</dbReference>
<evidence type="ECO:0000259" key="2">
    <source>
        <dbReference type="Pfam" id="PF00188"/>
    </source>
</evidence>
<keyword evidence="1" id="KW-0732">Signal</keyword>
<evidence type="ECO:0000313" key="4">
    <source>
        <dbReference type="Proteomes" id="UP000198649"/>
    </source>
</evidence>
<protein>
    <submittedName>
        <fullName evidence="3">Uncharacterized conserved protein YkwD, contains CAP (CSP/antigen 5/PR1) domain</fullName>
    </submittedName>
</protein>
<dbReference type="InterPro" id="IPR014044">
    <property type="entry name" value="CAP_dom"/>
</dbReference>
<name>A0A1I3M8P8_9ACTN</name>
<dbReference type="CDD" id="cd05379">
    <property type="entry name" value="CAP_bacterial"/>
    <property type="match status" value="1"/>
</dbReference>
<sequence>MRVPEHVISVGAMLSRILVAAALALAVLVASPAEARTPESTYQSAITVTTNEVRALRDRVKLRGNDCVQRFAVRQAKRMAAQERMFHQDLGPVLKECGLRKAGENVAYGYATGVELVLQGWMRSTGHRANILDREFRLLGSGARRSEDGTWYAAQVFGRKG</sequence>
<dbReference type="Gene3D" id="3.40.33.10">
    <property type="entry name" value="CAP"/>
    <property type="match status" value="1"/>
</dbReference>
<dbReference type="SUPFAM" id="SSF55797">
    <property type="entry name" value="PR-1-like"/>
    <property type="match status" value="1"/>
</dbReference>
<organism evidence="3 4">
    <name type="scientific">Nocardioides psychrotolerans</name>
    <dbReference type="NCBI Taxonomy" id="1005945"/>
    <lineage>
        <taxon>Bacteria</taxon>
        <taxon>Bacillati</taxon>
        <taxon>Actinomycetota</taxon>
        <taxon>Actinomycetes</taxon>
        <taxon>Propionibacteriales</taxon>
        <taxon>Nocardioidaceae</taxon>
        <taxon>Nocardioides</taxon>
    </lineage>
</organism>
<evidence type="ECO:0000313" key="3">
    <source>
        <dbReference type="EMBL" id="SFI93361.1"/>
    </source>
</evidence>
<feature type="chain" id="PRO_5011435833" evidence="1">
    <location>
        <begin position="36"/>
        <end position="161"/>
    </location>
</feature>
<dbReference type="STRING" id="1005945.SAMN05216561_11514"/>
<dbReference type="Proteomes" id="UP000198649">
    <property type="component" value="Unassembled WGS sequence"/>
</dbReference>
<feature type="domain" description="SCP" evidence="2">
    <location>
        <begin position="50"/>
        <end position="150"/>
    </location>
</feature>
<gene>
    <name evidence="3" type="ORF">SAMN05216561_11514</name>
</gene>
<dbReference type="AlphaFoldDB" id="A0A1I3M8P8"/>
<proteinExistence type="predicted"/>
<dbReference type="Pfam" id="PF00188">
    <property type="entry name" value="CAP"/>
    <property type="match status" value="1"/>
</dbReference>
<evidence type="ECO:0000256" key="1">
    <source>
        <dbReference type="SAM" id="SignalP"/>
    </source>
</evidence>
<dbReference type="InterPro" id="IPR035940">
    <property type="entry name" value="CAP_sf"/>
</dbReference>